<dbReference type="EMBL" id="NIVC01001556">
    <property type="protein sequence ID" value="PAA66472.1"/>
    <property type="molecule type" value="Genomic_DNA"/>
</dbReference>
<dbReference type="Proteomes" id="UP000215902">
    <property type="component" value="Unassembled WGS sequence"/>
</dbReference>
<feature type="compositionally biased region" description="Polar residues" evidence="1">
    <location>
        <begin position="187"/>
        <end position="211"/>
    </location>
</feature>
<dbReference type="STRING" id="282301.A0A267F0D3"/>
<feature type="compositionally biased region" description="Low complexity" evidence="1">
    <location>
        <begin position="212"/>
        <end position="222"/>
    </location>
</feature>
<evidence type="ECO:0000313" key="4">
    <source>
        <dbReference type="Proteomes" id="UP000215902"/>
    </source>
</evidence>
<feature type="region of interest" description="Disordered" evidence="1">
    <location>
        <begin position="187"/>
        <end position="277"/>
    </location>
</feature>
<comment type="caution">
    <text evidence="3">The sequence shown here is derived from an EMBL/GenBank/DDBJ whole genome shotgun (WGS) entry which is preliminary data.</text>
</comment>
<keyword evidence="4" id="KW-1185">Reference proteome</keyword>
<proteinExistence type="predicted"/>
<evidence type="ECO:0000256" key="1">
    <source>
        <dbReference type="SAM" id="MobiDB-lite"/>
    </source>
</evidence>
<dbReference type="AlphaFoldDB" id="A0A267F0D3"/>
<feature type="compositionally biased region" description="Acidic residues" evidence="1">
    <location>
        <begin position="232"/>
        <end position="249"/>
    </location>
</feature>
<protein>
    <recommendedName>
        <fullName evidence="2">F-box domain-containing protein</fullName>
    </recommendedName>
</protein>
<dbReference type="SMART" id="SM00256">
    <property type="entry name" value="FBOX"/>
    <property type="match status" value="1"/>
</dbReference>
<name>A0A267F0D3_9PLAT</name>
<reference evidence="3 4" key="1">
    <citation type="submission" date="2017-06" db="EMBL/GenBank/DDBJ databases">
        <title>A platform for efficient transgenesis in Macrostomum lignano, a flatworm model organism for stem cell research.</title>
        <authorList>
            <person name="Berezikov E."/>
        </authorList>
    </citation>
    <scope>NUCLEOTIDE SEQUENCE [LARGE SCALE GENOMIC DNA]</scope>
    <source>
        <strain evidence="3">DV1</strain>
        <tissue evidence="3">Whole organism</tissue>
    </source>
</reference>
<dbReference type="Gene3D" id="1.20.1280.50">
    <property type="match status" value="1"/>
</dbReference>
<dbReference type="PROSITE" id="PS50181">
    <property type="entry name" value="FBOX"/>
    <property type="match status" value="1"/>
</dbReference>
<dbReference type="InterPro" id="IPR036047">
    <property type="entry name" value="F-box-like_dom_sf"/>
</dbReference>
<accession>A0A267F0D3</accession>
<organism evidence="3 4">
    <name type="scientific">Macrostomum lignano</name>
    <dbReference type="NCBI Taxonomy" id="282301"/>
    <lineage>
        <taxon>Eukaryota</taxon>
        <taxon>Metazoa</taxon>
        <taxon>Spiralia</taxon>
        <taxon>Lophotrochozoa</taxon>
        <taxon>Platyhelminthes</taxon>
        <taxon>Rhabditophora</taxon>
        <taxon>Macrostomorpha</taxon>
        <taxon>Macrostomida</taxon>
        <taxon>Macrostomidae</taxon>
        <taxon>Macrostomum</taxon>
    </lineage>
</organism>
<dbReference type="Pfam" id="PF12937">
    <property type="entry name" value="F-box-like"/>
    <property type="match status" value="1"/>
</dbReference>
<evidence type="ECO:0000313" key="3">
    <source>
        <dbReference type="EMBL" id="PAA66472.1"/>
    </source>
</evidence>
<dbReference type="CDD" id="cd22106">
    <property type="entry name" value="F-box_FBXO36"/>
    <property type="match status" value="1"/>
</dbReference>
<dbReference type="SUPFAM" id="SSF81383">
    <property type="entry name" value="F-box domain"/>
    <property type="match status" value="1"/>
</dbReference>
<evidence type="ECO:0000259" key="2">
    <source>
        <dbReference type="PROSITE" id="PS50181"/>
    </source>
</evidence>
<dbReference type="InterPro" id="IPR001810">
    <property type="entry name" value="F-box_dom"/>
</dbReference>
<dbReference type="OrthoDB" id="3219396at2759"/>
<sequence>MSKKLLTEQNTLPDMCVHLNGVAPAPRRDFFDLKVSLKQKKVSLIKWIITSRQEEGKLRPAEVTDKFEDFPSEMMNRYIPYVFGKDIVRYIEGLIEGNYDWLVRLPDDLLVYLLTFLNLEDIERLSHVSTRLKIICTSDALWKKLFHLHMPSLVSPEVDSLADENGWKSVFYSRIFERKLRAKHLLQSQSSEASTPRLTSASTISRDSPTPSRSVSAVAAAADGRRRRGDDQMDDEDEDIGSEGMDDESLMSWRLTRTPAEERELGQQELELESVVE</sequence>
<gene>
    <name evidence="3" type="ORF">BOX15_Mlig006078g1</name>
</gene>
<feature type="domain" description="F-box" evidence="2">
    <location>
        <begin position="99"/>
        <end position="145"/>
    </location>
</feature>